<proteinExistence type="inferred from homology"/>
<evidence type="ECO:0000313" key="14">
    <source>
        <dbReference type="Proteomes" id="UP000002866"/>
    </source>
</evidence>
<evidence type="ECO:0000256" key="7">
    <source>
        <dbReference type="ARBA" id="ARBA00023010"/>
    </source>
</evidence>
<dbReference type="GO" id="GO:0005743">
    <property type="term" value="C:mitochondrial inner membrane"/>
    <property type="evidence" value="ECO:0007669"/>
    <property type="project" value="UniProtKB-SubCell"/>
</dbReference>
<organism evidence="13 14">
    <name type="scientific">Henningerozyma blattae (strain ATCC 34711 / CBS 6284 / DSM 70876 / NBRC 10599 / NRRL Y-10934 / UCD 77-7)</name>
    <name type="common">Yeast</name>
    <name type="synonym">Tetrapisispora blattae</name>
    <dbReference type="NCBI Taxonomy" id="1071380"/>
    <lineage>
        <taxon>Eukaryota</taxon>
        <taxon>Fungi</taxon>
        <taxon>Dikarya</taxon>
        <taxon>Ascomycota</taxon>
        <taxon>Saccharomycotina</taxon>
        <taxon>Saccharomycetes</taxon>
        <taxon>Saccharomycetales</taxon>
        <taxon>Saccharomycetaceae</taxon>
        <taxon>Henningerozyma</taxon>
    </lineage>
</organism>
<dbReference type="GeneID" id="14494497"/>
<dbReference type="RefSeq" id="XP_004178616.1">
    <property type="nucleotide sequence ID" value="XM_004178568.1"/>
</dbReference>
<dbReference type="InterPro" id="IPR035427">
    <property type="entry name" value="Tim10-like_dom_sf"/>
</dbReference>
<comment type="domain">
    <text evidence="11">The twin CX3C motif contains 4 conserved Cys residues that form 2 disulfide bonds in the mitochondrial intermembrane space.</text>
</comment>
<comment type="function">
    <text evidence="11">Mitochondrial intermembrane chaperone that participates in the import and insertion of some multi-pass transmembrane proteins into the mitochondrial inner membrane. Also required for the transfer of beta-barrel precursors from the TOM complex to the sorting and assembly machinery (SAM complex) of the outer membrane. Acts as a chaperone-like protein that protects the hydrophobic precursors from aggregation and guide them through the mitochondrial intermembrane space.</text>
</comment>
<dbReference type="Proteomes" id="UP000002866">
    <property type="component" value="Chromosome 2"/>
</dbReference>
<evidence type="ECO:0000256" key="6">
    <source>
        <dbReference type="ARBA" id="ARBA00022927"/>
    </source>
</evidence>
<comment type="subcellular location">
    <subcellularLocation>
        <location evidence="11">Mitochondrion inner membrane</location>
        <topology evidence="11">Peripheral membrane protein</topology>
        <orientation evidence="11">Intermembrane side</orientation>
    </subcellularLocation>
</comment>
<keyword evidence="3" id="KW-0479">Metal-binding</keyword>
<evidence type="ECO:0000313" key="13">
    <source>
        <dbReference type="EMBL" id="CCH59097.1"/>
    </source>
</evidence>
<evidence type="ECO:0000256" key="2">
    <source>
        <dbReference type="ARBA" id="ARBA00022448"/>
    </source>
</evidence>
<dbReference type="eggNOG" id="KOG3480">
    <property type="taxonomic scope" value="Eukaryota"/>
</dbReference>
<dbReference type="OrthoDB" id="274922at2759"/>
<dbReference type="AlphaFoldDB" id="I2GY95"/>
<reference evidence="13 14" key="1">
    <citation type="journal article" date="2011" name="Proc. Natl. Acad. Sci. U.S.A.">
        <title>Evolutionary erosion of yeast sex chromosomes by mating-type switching accidents.</title>
        <authorList>
            <person name="Gordon J.L."/>
            <person name="Armisen D."/>
            <person name="Proux-Wera E."/>
            <person name="Oheigeartaigh S.S."/>
            <person name="Byrne K.P."/>
            <person name="Wolfe K.H."/>
        </authorList>
    </citation>
    <scope>NUCLEOTIDE SEQUENCE [LARGE SCALE GENOMIC DNA]</scope>
    <source>
        <strain evidence="14">ATCC 34711 / CBS 6284 / DSM 70876 / NBRC 10599 / NRRL Y-10934 / UCD 77-7</strain>
    </source>
</reference>
<dbReference type="EMBL" id="HE806317">
    <property type="protein sequence ID" value="CCH59097.1"/>
    <property type="molecule type" value="Genomic_DNA"/>
</dbReference>
<dbReference type="PANTHER" id="PTHR11038:SF18">
    <property type="entry name" value="MITOCHONDRIAL IMPORT INNER MEMBRANE TRANSLOCASE SUBUNIT TIM12"/>
    <property type="match status" value="1"/>
</dbReference>
<keyword evidence="6 11" id="KW-0653">Protein transport</keyword>
<keyword evidence="2 11" id="KW-0813">Transport</keyword>
<dbReference type="GO" id="GO:0045039">
    <property type="term" value="P:protein insertion into mitochondrial inner membrane"/>
    <property type="evidence" value="ECO:0007669"/>
    <property type="project" value="TreeGrafter"/>
</dbReference>
<keyword evidence="14" id="KW-1185">Reference proteome</keyword>
<dbReference type="FunCoup" id="I2GY95">
    <property type="interactions" value="47"/>
</dbReference>
<keyword evidence="4 11" id="KW-0999">Mitochondrion inner membrane</keyword>
<accession>I2GY95</accession>
<keyword evidence="9" id="KW-0472">Membrane</keyword>
<name>I2GY95_HENB6</name>
<protein>
    <recommendedName>
        <fullName evidence="11">Mitochondrial import inner membrane translocase subunit</fullName>
    </recommendedName>
</protein>
<dbReference type="OMA" id="NYHEPDL"/>
<evidence type="ECO:0000256" key="5">
    <source>
        <dbReference type="ARBA" id="ARBA00022833"/>
    </source>
</evidence>
<dbReference type="InParanoid" id="I2GY95"/>
<keyword evidence="11" id="KW-0143">Chaperone</keyword>
<keyword evidence="7 11" id="KW-0811">Translocation</keyword>
<sequence>MSLFLNAFNAQEADPVKIENATTQFMMMQRTFNGILDTCMAKCLQLNQGDSGDLAKGEQVCVDRCVAKIFRTHMIVHEHLRGDMFRGRDTLTKLQPRIIADGDKIEVTKLELKLIEEGRKS</sequence>
<dbReference type="KEGG" id="tbl:TBLA_0B02550"/>
<feature type="domain" description="Tim10-like" evidence="12">
    <location>
        <begin position="19"/>
        <end position="80"/>
    </location>
</feature>
<dbReference type="Pfam" id="PF02953">
    <property type="entry name" value="zf-Tim10_DDP"/>
    <property type="match status" value="1"/>
</dbReference>
<evidence type="ECO:0000256" key="3">
    <source>
        <dbReference type="ARBA" id="ARBA00022723"/>
    </source>
</evidence>
<dbReference type="InterPro" id="IPR004217">
    <property type="entry name" value="Tim10-like"/>
</dbReference>
<evidence type="ECO:0000256" key="4">
    <source>
        <dbReference type="ARBA" id="ARBA00022792"/>
    </source>
</evidence>
<dbReference type="GO" id="GO:0046872">
    <property type="term" value="F:metal ion binding"/>
    <property type="evidence" value="ECO:0007669"/>
    <property type="project" value="UniProtKB-KW"/>
</dbReference>
<dbReference type="STRING" id="1071380.I2GY95"/>
<comment type="similarity">
    <text evidence="1 11">Belongs to the small Tim family.</text>
</comment>
<dbReference type="PANTHER" id="PTHR11038">
    <property type="entry name" value="MITOCHONDRIAL IMPORT INNER MEMBRANE TRANSLOCASE SUBUNIT TIM10"/>
    <property type="match status" value="1"/>
</dbReference>
<evidence type="ECO:0000256" key="8">
    <source>
        <dbReference type="ARBA" id="ARBA00023128"/>
    </source>
</evidence>
<comment type="subunit">
    <text evidence="11">Heterohexamer.</text>
</comment>
<evidence type="ECO:0000259" key="12">
    <source>
        <dbReference type="Pfam" id="PF02953"/>
    </source>
</evidence>
<evidence type="ECO:0000256" key="11">
    <source>
        <dbReference type="RuleBase" id="RU367043"/>
    </source>
</evidence>
<evidence type="ECO:0000256" key="10">
    <source>
        <dbReference type="ARBA" id="ARBA00023157"/>
    </source>
</evidence>
<keyword evidence="8 11" id="KW-0496">Mitochondrion</keyword>
<dbReference type="SUPFAM" id="SSF144122">
    <property type="entry name" value="Tim10-like"/>
    <property type="match status" value="1"/>
</dbReference>
<dbReference type="HOGENOM" id="CLU_162151_0_0_1"/>
<evidence type="ECO:0000256" key="9">
    <source>
        <dbReference type="ARBA" id="ARBA00023136"/>
    </source>
</evidence>
<dbReference type="GO" id="GO:0015031">
    <property type="term" value="P:protein transport"/>
    <property type="evidence" value="ECO:0007669"/>
    <property type="project" value="UniProtKB-KW"/>
</dbReference>
<keyword evidence="5" id="KW-0862">Zinc</keyword>
<evidence type="ECO:0000256" key="1">
    <source>
        <dbReference type="ARBA" id="ARBA00006720"/>
    </source>
</evidence>
<keyword evidence="10 11" id="KW-1015">Disulfide bond</keyword>
<gene>
    <name evidence="13" type="primary">TBLA0B02550</name>
    <name evidence="13" type="ORF">TBLA_0B02550</name>
</gene>
<dbReference type="Gene3D" id="1.10.287.810">
    <property type="entry name" value="Mitochondrial import inner membrane translocase subunit tim13 like domains"/>
    <property type="match status" value="1"/>
</dbReference>